<sequence length="582" mass="63872">MLVYGDVERLELPADVLKRIDTAMLACRQSPPGRRRHELLVQTFIETGELIQGLADREFELNGADDVSTVQETGAKLLFAQARAILVSWQGHFDGDLSLATDTSSLHFNVSGLEPLRMKQAEGYAFYAVYPESYLEAALQSKLSPNTVVIGIRSIGLSLAALVAAALGASPAFSLRPVGHPFRRKVNVKAALAEQILARTNVDFAIVDEGPGLSGSSFASVANWLEVNGVAPSRLSFFPSHGGEPGAYANIAHRRRWQESSKHVLQIGDLIVKAPPAARSLQNWVGELVGQPVHALRDISGGNWRALYCDCAENWPPSYRQMEKLKFVATADDQSWHVKFAGLCRSDREKLRRGALLKEAGLTPSVVGTCHGFLIEEWVKGVPLETSGLHRHEILAGIGNYLAFRARHLAAPHGGASFEALCQMATTNVNEVEGIEAAMLLGRIMQQKGRSVRHLIPVDTDNRLHRWEWLVTSGGRLQKTDALDHNSAHDMIGCQPIAWDVAGACVEFDLSANERDRLVDIVTQEGNVGIDDGILVVFEAAYLGFQIGLWSMALASDESQERERIEKTLARYLGRLQVLLER</sequence>
<proteinExistence type="predicted"/>
<evidence type="ECO:0000313" key="2">
    <source>
        <dbReference type="Proteomes" id="UP000009319"/>
    </source>
</evidence>
<organism evidence="1 2">
    <name type="scientific">Rhizobium mesoamericanum STM3625</name>
    <dbReference type="NCBI Taxonomy" id="1211777"/>
    <lineage>
        <taxon>Bacteria</taxon>
        <taxon>Pseudomonadati</taxon>
        <taxon>Pseudomonadota</taxon>
        <taxon>Alphaproteobacteria</taxon>
        <taxon>Hyphomicrobiales</taxon>
        <taxon>Rhizobiaceae</taxon>
        <taxon>Rhizobium/Agrobacterium group</taxon>
        <taxon>Rhizobium</taxon>
    </lineage>
</organism>
<accession>K0Q4Z5</accession>
<dbReference type="HOGENOM" id="CLU_468418_0_0_5"/>
<dbReference type="STRING" id="1211777.BN77_p10068"/>
<dbReference type="SUPFAM" id="SSF56112">
    <property type="entry name" value="Protein kinase-like (PK-like)"/>
    <property type="match status" value="1"/>
</dbReference>
<dbReference type="Proteomes" id="UP000009319">
    <property type="component" value="Unassembled WGS sequence"/>
</dbReference>
<dbReference type="EMBL" id="CANI01000035">
    <property type="protein sequence ID" value="CCM78114.1"/>
    <property type="molecule type" value="Genomic_DNA"/>
</dbReference>
<reference evidence="1 2" key="1">
    <citation type="journal article" date="2013" name="Genome Announc.">
        <title>Draft Genome Sequence of Rhizobium mesoamericanum STM3625, a Nitrogen-Fixing Symbiont of Mimosa pudica Isolated in French Guiana (South America).</title>
        <authorList>
            <person name="Moulin L."/>
            <person name="Mornico D."/>
            <person name="Melkonian R."/>
            <person name="Klonowska A."/>
        </authorList>
    </citation>
    <scope>NUCLEOTIDE SEQUENCE [LARGE SCALE GENOMIC DNA]</scope>
    <source>
        <strain evidence="1 2">STM3625</strain>
    </source>
</reference>
<dbReference type="RefSeq" id="WP_007535581.1">
    <property type="nucleotide sequence ID" value="NZ_HF536773.1"/>
</dbReference>
<protein>
    <submittedName>
        <fullName evidence="1">Uncharacterized protein</fullName>
    </submittedName>
</protein>
<comment type="caution">
    <text evidence="1">The sequence shown here is derived from an EMBL/GenBank/DDBJ whole genome shotgun (WGS) entry which is preliminary data.</text>
</comment>
<keyword evidence="2" id="KW-1185">Reference proteome</keyword>
<dbReference type="eggNOG" id="COG0510">
    <property type="taxonomic scope" value="Bacteria"/>
</dbReference>
<name>K0Q4Z5_9HYPH</name>
<dbReference type="AlphaFoldDB" id="K0Q4Z5"/>
<dbReference type="InterPro" id="IPR011009">
    <property type="entry name" value="Kinase-like_dom_sf"/>
</dbReference>
<gene>
    <name evidence="1" type="ORF">BN77_p10068</name>
</gene>
<evidence type="ECO:0000313" key="1">
    <source>
        <dbReference type="EMBL" id="CCM78114.1"/>
    </source>
</evidence>